<keyword evidence="1" id="KW-0812">Transmembrane</keyword>
<gene>
    <name evidence="4" type="ORF">GCM10011491_31250</name>
</gene>
<comment type="caution">
    <text evidence="4">The sequence shown here is derived from an EMBL/GenBank/DDBJ whole genome shotgun (WGS) entry which is preliminary data.</text>
</comment>
<feature type="transmembrane region" description="Helical" evidence="1">
    <location>
        <begin position="225"/>
        <end position="242"/>
    </location>
</feature>
<evidence type="ECO:0000259" key="3">
    <source>
        <dbReference type="Pfam" id="PF09374"/>
    </source>
</evidence>
<name>A0A916WHM5_9HYPH</name>
<evidence type="ECO:0008006" key="6">
    <source>
        <dbReference type="Google" id="ProtNLM"/>
    </source>
</evidence>
<protein>
    <recommendedName>
        <fullName evidence="6">Secretion activator protein</fullName>
    </recommendedName>
</protein>
<dbReference type="AlphaFoldDB" id="A0A916WHM5"/>
<dbReference type="Pfam" id="PF05838">
    <property type="entry name" value="Glyco_hydro_108"/>
    <property type="match status" value="1"/>
</dbReference>
<dbReference type="InterPro" id="IPR018537">
    <property type="entry name" value="Peptidoglycan-bd_3"/>
</dbReference>
<keyword evidence="1" id="KW-0472">Membrane</keyword>
<evidence type="ECO:0000313" key="5">
    <source>
        <dbReference type="Proteomes" id="UP000646478"/>
    </source>
</evidence>
<dbReference type="SUPFAM" id="SSF53955">
    <property type="entry name" value="Lysozyme-like"/>
    <property type="match status" value="1"/>
</dbReference>
<evidence type="ECO:0000256" key="1">
    <source>
        <dbReference type="SAM" id="Phobius"/>
    </source>
</evidence>
<feature type="domain" description="TtsA-like Glycoside hydrolase family 108" evidence="2">
    <location>
        <begin position="11"/>
        <end position="93"/>
    </location>
</feature>
<dbReference type="Pfam" id="PF09374">
    <property type="entry name" value="PG_binding_3"/>
    <property type="match status" value="1"/>
</dbReference>
<sequence length="252" mass="27218">MDRNFERALSCVLKHEGGWADNPADPGGATMKGVTLATFRRYVKPNATKADLRKITDAQLSTIYRRHYWDAVAGAELPDGVDYAVFDFAVNSGPSRAAKYLQAVAGVTQDGKIGPATLKAVRAKAHASVIHELCDNRLAFLQRLDTWKTFGKGWSSRVLGVRTEALRMAAPGSDIPNPAPLKAIPVTKKQAAKDVAKSKRFWTWLATGAATPLAAFGALDWRVQLALVVVVVGFSVYAISAMPQVRKALGLT</sequence>
<feature type="transmembrane region" description="Helical" evidence="1">
    <location>
        <begin position="201"/>
        <end position="219"/>
    </location>
</feature>
<dbReference type="RefSeq" id="WP_188825120.1">
    <property type="nucleotide sequence ID" value="NZ_BMHH01000013.1"/>
</dbReference>
<proteinExistence type="predicted"/>
<dbReference type="InterPro" id="IPR008565">
    <property type="entry name" value="TtsA-like_GH18_dom"/>
</dbReference>
<feature type="domain" description="Peptidoglycan binding" evidence="3">
    <location>
        <begin position="97"/>
        <end position="157"/>
    </location>
</feature>
<reference evidence="4" key="2">
    <citation type="submission" date="2020-09" db="EMBL/GenBank/DDBJ databases">
        <authorList>
            <person name="Sun Q."/>
            <person name="Zhou Y."/>
        </authorList>
    </citation>
    <scope>NUCLEOTIDE SEQUENCE</scope>
    <source>
        <strain evidence="4">CGMCC 1.15082</strain>
    </source>
</reference>
<organism evidence="4 5">
    <name type="scientific">Brucella endophytica</name>
    <dbReference type="NCBI Taxonomy" id="1963359"/>
    <lineage>
        <taxon>Bacteria</taxon>
        <taxon>Pseudomonadati</taxon>
        <taxon>Pseudomonadota</taxon>
        <taxon>Alphaproteobacteria</taxon>
        <taxon>Hyphomicrobiales</taxon>
        <taxon>Brucellaceae</taxon>
        <taxon>Brucella/Ochrobactrum group</taxon>
        <taxon>Brucella</taxon>
    </lineage>
</organism>
<evidence type="ECO:0000259" key="2">
    <source>
        <dbReference type="Pfam" id="PF05838"/>
    </source>
</evidence>
<reference evidence="4" key="1">
    <citation type="journal article" date="2014" name="Int. J. Syst. Evol. Microbiol.">
        <title>Complete genome sequence of Corynebacterium casei LMG S-19264T (=DSM 44701T), isolated from a smear-ripened cheese.</title>
        <authorList>
            <consortium name="US DOE Joint Genome Institute (JGI-PGF)"/>
            <person name="Walter F."/>
            <person name="Albersmeier A."/>
            <person name="Kalinowski J."/>
            <person name="Ruckert C."/>
        </authorList>
    </citation>
    <scope>NUCLEOTIDE SEQUENCE</scope>
    <source>
        <strain evidence="4">CGMCC 1.15082</strain>
    </source>
</reference>
<keyword evidence="1" id="KW-1133">Transmembrane helix</keyword>
<dbReference type="CDD" id="cd13926">
    <property type="entry name" value="N-acetylmuramidase_GH108"/>
    <property type="match status" value="1"/>
</dbReference>
<dbReference type="Gene3D" id="1.20.141.10">
    <property type="entry name" value="Chitosanase, subunit A, domain 1"/>
    <property type="match status" value="1"/>
</dbReference>
<evidence type="ECO:0000313" key="4">
    <source>
        <dbReference type="EMBL" id="GGB00805.1"/>
    </source>
</evidence>
<dbReference type="InterPro" id="IPR023346">
    <property type="entry name" value="Lysozyme-like_dom_sf"/>
</dbReference>
<dbReference type="EMBL" id="BMHH01000013">
    <property type="protein sequence ID" value="GGB00805.1"/>
    <property type="molecule type" value="Genomic_DNA"/>
</dbReference>
<dbReference type="Proteomes" id="UP000646478">
    <property type="component" value="Unassembled WGS sequence"/>
</dbReference>
<keyword evidence="5" id="KW-1185">Reference proteome</keyword>
<accession>A0A916WHM5</accession>